<feature type="domain" description="YvlB/LiaX N-terminal" evidence="1">
    <location>
        <begin position="4"/>
        <end position="32"/>
    </location>
</feature>
<name>A0A347ZVY0_9CHLR</name>
<dbReference type="EMBL" id="QUMS01000003">
    <property type="protein sequence ID" value="REG07158.1"/>
    <property type="molecule type" value="Genomic_DNA"/>
</dbReference>
<proteinExistence type="predicted"/>
<gene>
    <name evidence="2" type="ORF">DFR64_2362</name>
</gene>
<accession>A0A347ZVY0</accession>
<reference evidence="2 3" key="1">
    <citation type="submission" date="2018-08" db="EMBL/GenBank/DDBJ databases">
        <title>Genomic Encyclopedia of Type Strains, Phase IV (KMG-IV): sequencing the most valuable type-strain genomes for metagenomic binning, comparative biology and taxonomic classification.</title>
        <authorList>
            <person name="Goeker M."/>
        </authorList>
    </citation>
    <scope>NUCLEOTIDE SEQUENCE [LARGE SCALE GENOMIC DNA]</scope>
    <source>
        <strain evidence="2 3">DSM 23923</strain>
    </source>
</reference>
<dbReference type="InterPro" id="IPR053959">
    <property type="entry name" value="YvlB/LiaX_N"/>
</dbReference>
<dbReference type="RefSeq" id="WP_116225634.1">
    <property type="nucleotide sequence ID" value="NZ_AP018437.1"/>
</dbReference>
<evidence type="ECO:0000313" key="3">
    <source>
        <dbReference type="Proteomes" id="UP000256388"/>
    </source>
</evidence>
<comment type="caution">
    <text evidence="2">The sequence shown here is derived from an EMBL/GenBank/DDBJ whole genome shotgun (WGS) entry which is preliminary data.</text>
</comment>
<evidence type="ECO:0000313" key="2">
    <source>
        <dbReference type="EMBL" id="REG07158.1"/>
    </source>
</evidence>
<dbReference type="AlphaFoldDB" id="A0A347ZVY0"/>
<dbReference type="OrthoDB" id="164380at2"/>
<dbReference type="Proteomes" id="UP000256388">
    <property type="component" value="Unassembled WGS sequence"/>
</dbReference>
<evidence type="ECO:0000259" key="1">
    <source>
        <dbReference type="Pfam" id="PF22746"/>
    </source>
</evidence>
<sequence>MSEDERMMILKLLKDGKITADEAAKLLETIEKTDPKKKTKVVDEPEVFKGSGKFFRVKITDATNGKVRANIRIPLSVMGAGAKFGAHFAPQIDGIESEELMRAVRDGEVGKILDVFDDEDNEHVEIYIE</sequence>
<dbReference type="Pfam" id="PF22746">
    <property type="entry name" value="SHOCT-like_DUF2089-C"/>
    <property type="match status" value="1"/>
</dbReference>
<organism evidence="2 3">
    <name type="scientific">Pelolinea submarina</name>
    <dbReference type="NCBI Taxonomy" id="913107"/>
    <lineage>
        <taxon>Bacteria</taxon>
        <taxon>Bacillati</taxon>
        <taxon>Chloroflexota</taxon>
        <taxon>Anaerolineae</taxon>
        <taxon>Anaerolineales</taxon>
        <taxon>Anaerolineaceae</taxon>
        <taxon>Pelolinea</taxon>
    </lineage>
</organism>
<keyword evidence="3" id="KW-1185">Reference proteome</keyword>
<protein>
    <recommendedName>
        <fullName evidence="1">YvlB/LiaX N-terminal domain-containing protein</fullName>
    </recommendedName>
</protein>